<evidence type="ECO:0000256" key="1">
    <source>
        <dbReference type="SAM" id="Phobius"/>
    </source>
</evidence>
<gene>
    <name evidence="2" type="ORF">STSP2_00350</name>
</gene>
<reference evidence="3" key="1">
    <citation type="submission" date="2017-02" db="EMBL/GenBank/DDBJ databases">
        <title>Comparative genomics and description of representatives of a novel lineage of planctomycetes thriving in anoxic sediments.</title>
        <authorList>
            <person name="Spring S."/>
            <person name="Bunk B."/>
            <person name="Sproer C."/>
        </authorList>
    </citation>
    <scope>NUCLEOTIDE SEQUENCE [LARGE SCALE GENOMIC DNA]</scope>
    <source>
        <strain evidence="3">ST-NAGAB-D1</strain>
    </source>
</reference>
<accession>A0A1U9NHG1</accession>
<dbReference type="EMBL" id="CP019791">
    <property type="protein sequence ID" value="AQT67207.1"/>
    <property type="molecule type" value="Genomic_DNA"/>
</dbReference>
<keyword evidence="1" id="KW-0472">Membrane</keyword>
<dbReference type="KEGG" id="alus:STSP2_00350"/>
<keyword evidence="1" id="KW-1133">Transmembrane helix</keyword>
<sequence>MKANPLIVKMFFVVLAVISMGLMYVSFLRDPYSKRIEWTTISLHLIRDNIQTFKDVNQRYPTSLKELSTQVKIDENGLFHKRENKEYISSKNGCDDEYSVLNNKGGWYYNKQTGEIKININKPLKKCFKDYYYLPSRNRVPSEW</sequence>
<evidence type="ECO:0000313" key="3">
    <source>
        <dbReference type="Proteomes" id="UP000189674"/>
    </source>
</evidence>
<feature type="transmembrane region" description="Helical" evidence="1">
    <location>
        <begin position="6"/>
        <end position="27"/>
    </location>
</feature>
<evidence type="ECO:0000313" key="2">
    <source>
        <dbReference type="EMBL" id="AQT67207.1"/>
    </source>
</evidence>
<dbReference type="RefSeq" id="WP_146659252.1">
    <property type="nucleotide sequence ID" value="NZ_CP019791.1"/>
</dbReference>
<protein>
    <submittedName>
        <fullName evidence="2">Uncharacterized protein</fullName>
    </submittedName>
</protein>
<dbReference type="AlphaFoldDB" id="A0A1U9NHG1"/>
<dbReference type="STRING" id="1936003.STSP2_00350"/>
<proteinExistence type="predicted"/>
<organism evidence="2 3">
    <name type="scientific">Anaerohalosphaera lusitana</name>
    <dbReference type="NCBI Taxonomy" id="1936003"/>
    <lineage>
        <taxon>Bacteria</taxon>
        <taxon>Pseudomonadati</taxon>
        <taxon>Planctomycetota</taxon>
        <taxon>Phycisphaerae</taxon>
        <taxon>Sedimentisphaerales</taxon>
        <taxon>Anaerohalosphaeraceae</taxon>
        <taxon>Anaerohalosphaera</taxon>
    </lineage>
</organism>
<keyword evidence="1" id="KW-0812">Transmembrane</keyword>
<name>A0A1U9NHG1_9BACT</name>
<dbReference type="Proteomes" id="UP000189674">
    <property type="component" value="Chromosome"/>
</dbReference>
<keyword evidence="3" id="KW-1185">Reference proteome</keyword>